<reference evidence="11" key="1">
    <citation type="submission" date="2025-08" db="UniProtKB">
        <authorList>
            <consortium name="Ensembl"/>
        </authorList>
    </citation>
    <scope>IDENTIFICATION</scope>
</reference>
<keyword evidence="12" id="KW-1185">Reference proteome</keyword>
<dbReference type="InterPro" id="IPR050704">
    <property type="entry name" value="Peptidase_C85-like"/>
</dbReference>
<dbReference type="PANTHER" id="PTHR12419:SF101">
    <property type="entry name" value="OTU DOMAIN-CONTAINING PROTEIN 1"/>
    <property type="match status" value="1"/>
</dbReference>
<evidence type="ECO:0000256" key="3">
    <source>
        <dbReference type="ARBA" id="ARBA00022670"/>
    </source>
</evidence>
<evidence type="ECO:0000259" key="10">
    <source>
        <dbReference type="PROSITE" id="PS50802"/>
    </source>
</evidence>
<feature type="domain" description="OTU" evidence="10">
    <location>
        <begin position="176"/>
        <end position="305"/>
    </location>
</feature>
<dbReference type="SUPFAM" id="SSF54001">
    <property type="entry name" value="Cysteine proteinases"/>
    <property type="match status" value="1"/>
</dbReference>
<dbReference type="GO" id="GO:0004843">
    <property type="term" value="F:cysteine-type deubiquitinase activity"/>
    <property type="evidence" value="ECO:0007669"/>
    <property type="project" value="UniProtKB-EC"/>
</dbReference>
<evidence type="ECO:0000256" key="1">
    <source>
        <dbReference type="ARBA" id="ARBA00000707"/>
    </source>
</evidence>
<organism evidence="11 12">
    <name type="scientific">Leptobrachium leishanense</name>
    <name type="common">Leishan spiny toad</name>
    <dbReference type="NCBI Taxonomy" id="445787"/>
    <lineage>
        <taxon>Eukaryota</taxon>
        <taxon>Metazoa</taxon>
        <taxon>Chordata</taxon>
        <taxon>Craniata</taxon>
        <taxon>Vertebrata</taxon>
        <taxon>Euteleostomi</taxon>
        <taxon>Amphibia</taxon>
        <taxon>Batrachia</taxon>
        <taxon>Anura</taxon>
        <taxon>Pelobatoidea</taxon>
        <taxon>Megophryidae</taxon>
        <taxon>Leptobrachium</taxon>
    </lineage>
</organism>
<feature type="region of interest" description="Disordered" evidence="9">
    <location>
        <begin position="97"/>
        <end position="149"/>
    </location>
</feature>
<dbReference type="InterPro" id="IPR047834">
    <property type="entry name" value="OTUD1_OTU"/>
</dbReference>
<dbReference type="OrthoDB" id="409956at2759"/>
<feature type="compositionally biased region" description="Basic and acidic residues" evidence="9">
    <location>
        <begin position="135"/>
        <end position="149"/>
    </location>
</feature>
<evidence type="ECO:0000256" key="7">
    <source>
        <dbReference type="ARBA" id="ARBA00057633"/>
    </source>
</evidence>
<evidence type="ECO:0000256" key="4">
    <source>
        <dbReference type="ARBA" id="ARBA00022786"/>
    </source>
</evidence>
<keyword evidence="5" id="KW-0378">Hydrolase</keyword>
<dbReference type="CDD" id="cd22747">
    <property type="entry name" value="OTU_OTUD1"/>
    <property type="match status" value="1"/>
</dbReference>
<proteinExistence type="predicted"/>
<evidence type="ECO:0000256" key="8">
    <source>
        <dbReference type="ARBA" id="ARBA00074858"/>
    </source>
</evidence>
<sequence length="346" mass="38760">MRCRGGCAGHAVAADEVYTGAVRVTLWLRMRCTGGGCAGDAVAPPPPGELPLGGHTPINKGQRAARLTQYTHLPPEQHARLLVPPQGARERAHPLHLHVQPGEDRAHPPRWGPGPGRVRPEQLQQPPPPSPHQAPEYEWRSGERHDEPQAGNAKERLALHWAEIEKQDQYLRERQRHRFHIIPDGNCLYRAVAKAVYGDQGLHAELRERTVHHVSDHLDTFNLIVEGDVGEFLIGAAQEGAWAGYPELLAMSQMLDVDIHLTTGGRPECPTVSTMVHHLGPQGPARPAIWISWLSNGHYDAVFEQPLPNPEYELWYQQHQAQRQRDQELARSMAMCLSKMYIEQNS</sequence>
<dbReference type="Gene3D" id="3.90.70.80">
    <property type="match status" value="1"/>
</dbReference>
<evidence type="ECO:0000256" key="6">
    <source>
        <dbReference type="ARBA" id="ARBA00022807"/>
    </source>
</evidence>
<dbReference type="Ensembl" id="ENSLLET00000022702.1">
    <property type="protein sequence ID" value="ENSLLEP00000021856.1"/>
    <property type="gene ID" value="ENSLLEG00000013846.1"/>
</dbReference>
<dbReference type="GO" id="GO:0070536">
    <property type="term" value="P:protein K63-linked deubiquitination"/>
    <property type="evidence" value="ECO:0007669"/>
    <property type="project" value="TreeGrafter"/>
</dbReference>
<protein>
    <recommendedName>
        <fullName evidence="8">OTU domain-containing protein 1</fullName>
        <ecNumber evidence="2">3.4.19.12</ecNumber>
    </recommendedName>
</protein>
<reference evidence="11" key="2">
    <citation type="submission" date="2025-09" db="UniProtKB">
        <authorList>
            <consortium name="Ensembl"/>
        </authorList>
    </citation>
    <scope>IDENTIFICATION</scope>
</reference>
<dbReference type="GeneTree" id="ENSGT00510000049635"/>
<dbReference type="Proteomes" id="UP000694569">
    <property type="component" value="Unplaced"/>
</dbReference>
<comment type="function">
    <text evidence="7">Deubiquitinating enzyme that specifically hydrolyzes 'Lys-63'-linked polyubiquitin to monoubiquitin. Required for the stability and translation of a subset mRNAs with a high abundance of rare codons by mediating deubiquitination of 40S ribosomal protein RPS10/eS10, thereby antagonizing ZNF598-mediated 40S ubiquitination. The abundance of rare codons in mRNAs can limit the translation rate and can lead to ribosome collisions that trigger activation of ribosome quality control (RQC) pathway by ZNF598. OTUD1-mediated deubiquitination prevents activation of the RQC and subsequent dissociation of ribosomes and stimulates formation of polysomes and translation.</text>
</comment>
<name>A0A8C5N2L3_9ANUR</name>
<evidence type="ECO:0000256" key="9">
    <source>
        <dbReference type="SAM" id="MobiDB-lite"/>
    </source>
</evidence>
<dbReference type="PROSITE" id="PS50802">
    <property type="entry name" value="OTU"/>
    <property type="match status" value="1"/>
</dbReference>
<accession>A0A8C5N2L3</accession>
<keyword evidence="4" id="KW-0833">Ubl conjugation pathway</keyword>
<evidence type="ECO:0000313" key="11">
    <source>
        <dbReference type="Ensembl" id="ENSLLEP00000021856.1"/>
    </source>
</evidence>
<dbReference type="AlphaFoldDB" id="A0A8C5N2L3"/>
<dbReference type="FunFam" id="3.90.70.80:FF:000010">
    <property type="entry name" value="OTU domain-containing protein 1"/>
    <property type="match status" value="1"/>
</dbReference>
<evidence type="ECO:0000256" key="2">
    <source>
        <dbReference type="ARBA" id="ARBA00012759"/>
    </source>
</evidence>
<evidence type="ECO:0000313" key="12">
    <source>
        <dbReference type="Proteomes" id="UP000694569"/>
    </source>
</evidence>
<keyword evidence="3" id="KW-0645">Protease</keyword>
<dbReference type="PANTHER" id="PTHR12419">
    <property type="entry name" value="OTU DOMAIN CONTAINING PROTEIN"/>
    <property type="match status" value="1"/>
</dbReference>
<dbReference type="InterPro" id="IPR003323">
    <property type="entry name" value="OTU_dom"/>
</dbReference>
<dbReference type="EC" id="3.4.19.12" evidence="2"/>
<keyword evidence="6" id="KW-0788">Thiol protease</keyword>
<dbReference type="Pfam" id="PF02338">
    <property type="entry name" value="OTU"/>
    <property type="match status" value="1"/>
</dbReference>
<dbReference type="InterPro" id="IPR038765">
    <property type="entry name" value="Papain-like_cys_pep_sf"/>
</dbReference>
<dbReference type="GO" id="GO:0006508">
    <property type="term" value="P:proteolysis"/>
    <property type="evidence" value="ECO:0007669"/>
    <property type="project" value="UniProtKB-KW"/>
</dbReference>
<comment type="catalytic activity">
    <reaction evidence="1">
        <text>Thiol-dependent hydrolysis of ester, thioester, amide, peptide and isopeptide bonds formed by the C-terminal Gly of ubiquitin (a 76-residue protein attached to proteins as an intracellular targeting signal).</text>
        <dbReference type="EC" id="3.4.19.12"/>
    </reaction>
</comment>
<gene>
    <name evidence="11" type="primary">OTUD1</name>
</gene>
<evidence type="ECO:0000256" key="5">
    <source>
        <dbReference type="ARBA" id="ARBA00022801"/>
    </source>
</evidence>